<protein>
    <submittedName>
        <fullName evidence="2">Phosphatase</fullName>
    </submittedName>
</protein>
<dbReference type="InterPro" id="IPR003141">
    <property type="entry name" value="Pol/His_phosphatase_N"/>
</dbReference>
<evidence type="ECO:0000313" key="2">
    <source>
        <dbReference type="EMBL" id="OBY10163.1"/>
    </source>
</evidence>
<organism evidence="2 3">
    <name type="scientific">Clostridium paraputrificum</name>
    <dbReference type="NCBI Taxonomy" id="29363"/>
    <lineage>
        <taxon>Bacteria</taxon>
        <taxon>Bacillati</taxon>
        <taxon>Bacillota</taxon>
        <taxon>Clostridia</taxon>
        <taxon>Eubacteriales</taxon>
        <taxon>Clostridiaceae</taxon>
        <taxon>Clostridium</taxon>
    </lineage>
</organism>
<dbReference type="GeneID" id="42776425"/>
<dbReference type="SUPFAM" id="SSF89550">
    <property type="entry name" value="PHP domain-like"/>
    <property type="match status" value="1"/>
</dbReference>
<feature type="domain" description="Polymerase/histidinol phosphatase N-terminal" evidence="1">
    <location>
        <begin position="5"/>
        <end position="79"/>
    </location>
</feature>
<sequence length="242" mass="27039">MKLLSDLHTHTIVSGHAYTTLMENIKFCSENGIKILGTSEHGPTMPGAPHKWYFGNLRVVPREIDGVILFKGCEANILDIEGNLDISERESQYLDYMIASFHEPVFTPDTLENNTKAIFNAIANNKKVEILGHLGNPAYKLDYEAIVKKVKEKNIMIEINTSSLLGNSRKGSESNCKQIAELCKKHNAKIIVTSDAHISFSIGQFDKAIEMLESINFPEELIMNDPSKLIAHLKNKGKLTDL</sequence>
<dbReference type="RefSeq" id="WP_027098600.1">
    <property type="nucleotide sequence ID" value="NZ_CABHIH010000004.1"/>
</dbReference>
<gene>
    <name evidence="2" type="ORF">CP373A1_11725</name>
</gene>
<dbReference type="InterPro" id="IPR050243">
    <property type="entry name" value="PHP_phosphatase"/>
</dbReference>
<evidence type="ECO:0000313" key="3">
    <source>
        <dbReference type="Proteomes" id="UP000092714"/>
    </source>
</evidence>
<dbReference type="GO" id="GO:0008270">
    <property type="term" value="F:zinc ion binding"/>
    <property type="evidence" value="ECO:0007669"/>
    <property type="project" value="TreeGrafter"/>
</dbReference>
<dbReference type="EMBL" id="MAPZ01000024">
    <property type="protein sequence ID" value="OBY10163.1"/>
    <property type="molecule type" value="Genomic_DNA"/>
</dbReference>
<dbReference type="PANTHER" id="PTHR36928">
    <property type="entry name" value="PHOSPHATASE YCDX-RELATED"/>
    <property type="match status" value="1"/>
</dbReference>
<dbReference type="SMART" id="SM00481">
    <property type="entry name" value="POLIIIAc"/>
    <property type="match status" value="1"/>
</dbReference>
<dbReference type="AlphaFoldDB" id="A0A174V9C0"/>
<comment type="caution">
    <text evidence="2">The sequence shown here is derived from an EMBL/GenBank/DDBJ whole genome shotgun (WGS) entry which is preliminary data.</text>
</comment>
<keyword evidence="3" id="KW-1185">Reference proteome</keyword>
<dbReference type="PANTHER" id="PTHR36928:SF1">
    <property type="entry name" value="PHOSPHATASE YCDX-RELATED"/>
    <property type="match status" value="1"/>
</dbReference>
<dbReference type="OrthoDB" id="9808747at2"/>
<dbReference type="Pfam" id="PF02811">
    <property type="entry name" value="PHP"/>
    <property type="match status" value="1"/>
</dbReference>
<dbReference type="Proteomes" id="UP000092714">
    <property type="component" value="Unassembled WGS sequence"/>
</dbReference>
<dbReference type="NCBIfam" id="NF006702">
    <property type="entry name" value="PRK09248.1"/>
    <property type="match status" value="1"/>
</dbReference>
<dbReference type="InterPro" id="IPR016195">
    <property type="entry name" value="Pol/histidinol_Pase-like"/>
</dbReference>
<dbReference type="CDD" id="cd07437">
    <property type="entry name" value="PHP_HisPPase_Ycdx_like"/>
    <property type="match status" value="1"/>
</dbReference>
<dbReference type="eggNOG" id="COG1387">
    <property type="taxonomic scope" value="Bacteria"/>
</dbReference>
<dbReference type="Gene3D" id="3.20.20.140">
    <property type="entry name" value="Metal-dependent hydrolases"/>
    <property type="match status" value="1"/>
</dbReference>
<name>A0A174V9C0_9CLOT</name>
<dbReference type="GO" id="GO:0042578">
    <property type="term" value="F:phosphoric ester hydrolase activity"/>
    <property type="evidence" value="ECO:0007669"/>
    <property type="project" value="TreeGrafter"/>
</dbReference>
<dbReference type="GO" id="GO:0005829">
    <property type="term" value="C:cytosol"/>
    <property type="evidence" value="ECO:0007669"/>
    <property type="project" value="TreeGrafter"/>
</dbReference>
<evidence type="ECO:0000259" key="1">
    <source>
        <dbReference type="SMART" id="SM00481"/>
    </source>
</evidence>
<dbReference type="InterPro" id="IPR004013">
    <property type="entry name" value="PHP_dom"/>
</dbReference>
<accession>A0A174V9C0</accession>
<reference evidence="2 3" key="1">
    <citation type="submission" date="2016-06" db="EMBL/GenBank/DDBJ databases">
        <authorList>
            <person name="Kjaerup R.B."/>
            <person name="Dalgaard T.S."/>
            <person name="Juul-Madsen H.R."/>
        </authorList>
    </citation>
    <scope>NUCLEOTIDE SEQUENCE [LARGE SCALE GENOMIC DNA]</scope>
    <source>
        <strain evidence="2 3">373-A1</strain>
    </source>
</reference>
<proteinExistence type="predicted"/>